<organism evidence="1 2">
    <name type="scientific">Oxalobacter paraformigenes</name>
    <dbReference type="NCBI Taxonomy" id="556268"/>
    <lineage>
        <taxon>Bacteria</taxon>
        <taxon>Pseudomonadati</taxon>
        <taxon>Pseudomonadota</taxon>
        <taxon>Betaproteobacteria</taxon>
        <taxon>Burkholderiales</taxon>
        <taxon>Oxalobacteraceae</taxon>
        <taxon>Oxalobacter</taxon>
    </lineage>
</organism>
<gene>
    <name evidence="1" type="ORF">OFAG_02181</name>
</gene>
<evidence type="ECO:0000313" key="1">
    <source>
        <dbReference type="EMBL" id="EQM95260.1"/>
    </source>
</evidence>
<comment type="caution">
    <text evidence="1">The sequence shown here is derived from an EMBL/GenBank/DDBJ whole genome shotgun (WGS) entry which is preliminary data.</text>
</comment>
<dbReference type="Proteomes" id="UP000003973">
    <property type="component" value="Unassembled WGS sequence"/>
</dbReference>
<accession>T5LQP2</accession>
<dbReference type="HOGENOM" id="CLU_3236962_0_0_4"/>
<dbReference type="AlphaFoldDB" id="T5LQP2"/>
<name>T5LQP2_9BURK</name>
<sequence>MTLAKCRARPETGEAAALFADPGFARLAGQMAFAGGRLAVTFA</sequence>
<dbReference type="EMBL" id="ACDP02000011">
    <property type="protein sequence ID" value="EQM95260.1"/>
    <property type="molecule type" value="Genomic_DNA"/>
</dbReference>
<keyword evidence="2" id="KW-1185">Reference proteome</keyword>
<protein>
    <submittedName>
        <fullName evidence="1">Uncharacterized protein</fullName>
    </submittedName>
</protein>
<evidence type="ECO:0000313" key="2">
    <source>
        <dbReference type="Proteomes" id="UP000003973"/>
    </source>
</evidence>
<dbReference type="RefSeq" id="WP_020994953.1">
    <property type="nucleotide sequence ID" value="NZ_CABMNL010000001.1"/>
</dbReference>
<proteinExistence type="predicted"/>
<reference evidence="1" key="1">
    <citation type="submission" date="2011-10" db="EMBL/GenBank/DDBJ databases">
        <title>The Genome Sequence of Oxalobacter formigenes HOxBLS.</title>
        <authorList>
            <consortium name="The Broad Institute Genome Sequencing Platform"/>
            <person name="Earl A."/>
            <person name="Ward D."/>
            <person name="Feldgarden M."/>
            <person name="Gevers D."/>
            <person name="Allison M.J."/>
            <person name="Humphrey S."/>
            <person name="Young S.K."/>
            <person name="Zeng Q."/>
            <person name="Gargeya S."/>
            <person name="Fitzgerald M."/>
            <person name="Haas B."/>
            <person name="Abouelleil A."/>
            <person name="Alvarado L."/>
            <person name="Arachchi H.M."/>
            <person name="Berlin A."/>
            <person name="Brown A."/>
            <person name="Chapman S.B."/>
            <person name="Chen Z."/>
            <person name="Dunbar C."/>
            <person name="Freedman E."/>
            <person name="Gearin G."/>
            <person name="Goldberg J."/>
            <person name="Griggs A."/>
            <person name="Gujja S."/>
            <person name="Heiman D."/>
            <person name="Howarth C."/>
            <person name="Larson L."/>
            <person name="Lui A."/>
            <person name="MacDonald P.J.P."/>
            <person name="Montmayeur A."/>
            <person name="Murphy C."/>
            <person name="Neiman D."/>
            <person name="Pearson M."/>
            <person name="Priest M."/>
            <person name="Roberts A."/>
            <person name="Saif S."/>
            <person name="Shea T."/>
            <person name="Shenoy N."/>
            <person name="Sisk P."/>
            <person name="Stolte C."/>
            <person name="Sykes S."/>
            <person name="Wortman J."/>
            <person name="Nusbaum C."/>
            <person name="Birren B."/>
        </authorList>
    </citation>
    <scope>NUCLEOTIDE SEQUENCE [LARGE SCALE GENOMIC DNA]</scope>
    <source>
        <strain evidence="1">HOxBLS</strain>
    </source>
</reference>